<dbReference type="Proteomes" id="UP001157439">
    <property type="component" value="Unassembled WGS sequence"/>
</dbReference>
<keyword evidence="2" id="KW-1185">Reference proteome</keyword>
<protein>
    <submittedName>
        <fullName evidence="1">Uncharacterized protein</fullName>
    </submittedName>
</protein>
<dbReference type="EMBL" id="BSPO01000003">
    <property type="protein sequence ID" value="GLS84233.1"/>
    <property type="molecule type" value="Genomic_DNA"/>
</dbReference>
<gene>
    <name evidence="1" type="ORF">GCM10007894_22100</name>
</gene>
<evidence type="ECO:0000313" key="1">
    <source>
        <dbReference type="EMBL" id="GLS84233.1"/>
    </source>
</evidence>
<comment type="caution">
    <text evidence="1">The sequence shown here is derived from an EMBL/GenBank/DDBJ whole genome shotgun (WGS) entry which is preliminary data.</text>
</comment>
<name>A0AA37TRC9_9GAMM</name>
<dbReference type="AlphaFoldDB" id="A0AA37TRC9"/>
<proteinExistence type="predicted"/>
<organism evidence="1 2">
    <name type="scientific">Paraferrimonas haliotis</name>
    <dbReference type="NCBI Taxonomy" id="2013866"/>
    <lineage>
        <taxon>Bacteria</taxon>
        <taxon>Pseudomonadati</taxon>
        <taxon>Pseudomonadota</taxon>
        <taxon>Gammaproteobacteria</taxon>
        <taxon>Alteromonadales</taxon>
        <taxon>Ferrimonadaceae</taxon>
        <taxon>Paraferrimonas</taxon>
    </lineage>
</organism>
<evidence type="ECO:0000313" key="2">
    <source>
        <dbReference type="Proteomes" id="UP001157439"/>
    </source>
</evidence>
<accession>A0AA37TRC9</accession>
<sequence>MATGCQYGNARQYTGRKASGRNDAELGKLTSQCFMHRPNVHIALAIAQQFEELVHAAKFNTETPVWDGASTLNLLAVCREQPEITLFK</sequence>
<reference evidence="1 2" key="1">
    <citation type="journal article" date="2014" name="Int. J. Syst. Evol. Microbiol.">
        <title>Complete genome sequence of Corynebacterium casei LMG S-19264T (=DSM 44701T), isolated from a smear-ripened cheese.</title>
        <authorList>
            <consortium name="US DOE Joint Genome Institute (JGI-PGF)"/>
            <person name="Walter F."/>
            <person name="Albersmeier A."/>
            <person name="Kalinowski J."/>
            <person name="Ruckert C."/>
        </authorList>
    </citation>
    <scope>NUCLEOTIDE SEQUENCE [LARGE SCALE GENOMIC DNA]</scope>
    <source>
        <strain evidence="1 2">NBRC 112785</strain>
    </source>
</reference>